<protein>
    <submittedName>
        <fullName evidence="1">Uncharacterized protein</fullName>
    </submittedName>
</protein>
<proteinExistence type="predicted"/>
<reference evidence="1 2" key="1">
    <citation type="submission" date="2022-09" db="EMBL/GenBank/DDBJ databases">
        <title>Enrichment on poylsaccharides allowed isolation of novel metabolic and taxonomic groups of Haloarchaea.</title>
        <authorList>
            <person name="Sorokin D.Y."/>
            <person name="Elcheninov A.G."/>
            <person name="Khizhniak T.V."/>
            <person name="Kolganova T.V."/>
            <person name="Kublanov I.V."/>
        </authorList>
    </citation>
    <scope>NUCLEOTIDE SEQUENCE [LARGE SCALE GENOMIC DNA]</scope>
    <source>
        <strain evidence="1 2">AArc-curdl1</strain>
    </source>
</reference>
<dbReference type="EMBL" id="JAOPJZ010000015">
    <property type="protein sequence ID" value="MCU4753271.1"/>
    <property type="molecule type" value="Genomic_DNA"/>
</dbReference>
<dbReference type="RefSeq" id="WP_342809592.1">
    <property type="nucleotide sequence ID" value="NZ_JAOPJZ010000015.1"/>
</dbReference>
<name>A0AAP2Z9P0_9EURY</name>
<organism evidence="1 2">
    <name type="scientific">Natronosalvus hydrolyticus</name>
    <dbReference type="NCBI Taxonomy" id="2979988"/>
    <lineage>
        <taxon>Archaea</taxon>
        <taxon>Methanobacteriati</taxon>
        <taxon>Methanobacteriota</taxon>
        <taxon>Stenosarchaea group</taxon>
        <taxon>Halobacteria</taxon>
        <taxon>Halobacteriales</taxon>
        <taxon>Natrialbaceae</taxon>
        <taxon>Natronosalvus</taxon>
    </lineage>
</organism>
<dbReference type="Proteomes" id="UP001321047">
    <property type="component" value="Unassembled WGS sequence"/>
</dbReference>
<evidence type="ECO:0000313" key="2">
    <source>
        <dbReference type="Proteomes" id="UP001321047"/>
    </source>
</evidence>
<sequence length="43" mass="5076">MHNQLVSRWLQRGIDRWHRLETDWQGVIVATIVLSATFSLELV</sequence>
<dbReference type="AlphaFoldDB" id="A0AAP2Z9P0"/>
<keyword evidence="2" id="KW-1185">Reference proteome</keyword>
<gene>
    <name evidence="1" type="ORF">OB919_15015</name>
</gene>
<comment type="caution">
    <text evidence="1">The sequence shown here is derived from an EMBL/GenBank/DDBJ whole genome shotgun (WGS) entry which is preliminary data.</text>
</comment>
<accession>A0AAP2Z9P0</accession>
<evidence type="ECO:0000313" key="1">
    <source>
        <dbReference type="EMBL" id="MCU4753271.1"/>
    </source>
</evidence>